<keyword evidence="4 6" id="KW-1133">Transmembrane helix</keyword>
<dbReference type="PANTHER" id="PTHR43840:SF15">
    <property type="entry name" value="MITOCHONDRIAL METAL TRANSPORTER 1-RELATED"/>
    <property type="match status" value="1"/>
</dbReference>
<dbReference type="GO" id="GO:0005886">
    <property type="term" value="C:plasma membrane"/>
    <property type="evidence" value="ECO:0007669"/>
    <property type="project" value="TreeGrafter"/>
</dbReference>
<dbReference type="STRING" id="391008.Smal_0225"/>
<keyword evidence="5 6" id="KW-0472">Membrane</keyword>
<evidence type="ECO:0000256" key="1">
    <source>
        <dbReference type="ARBA" id="ARBA00004141"/>
    </source>
</evidence>
<proteinExistence type="predicted"/>
<dbReference type="GO" id="GO:0015086">
    <property type="term" value="F:cadmium ion transmembrane transporter activity"/>
    <property type="evidence" value="ECO:0007669"/>
    <property type="project" value="TreeGrafter"/>
</dbReference>
<dbReference type="Pfam" id="PF01545">
    <property type="entry name" value="Cation_efflux"/>
    <property type="match status" value="1"/>
</dbReference>
<dbReference type="AlphaFoldDB" id="B4SSP8"/>
<feature type="transmembrane region" description="Helical" evidence="6">
    <location>
        <begin position="220"/>
        <end position="239"/>
    </location>
</feature>
<evidence type="ECO:0000256" key="2">
    <source>
        <dbReference type="ARBA" id="ARBA00022448"/>
    </source>
</evidence>
<dbReference type="InterPro" id="IPR027469">
    <property type="entry name" value="Cation_efflux_TMD_sf"/>
</dbReference>
<dbReference type="GO" id="GO:0015093">
    <property type="term" value="F:ferrous iron transmembrane transporter activity"/>
    <property type="evidence" value="ECO:0007669"/>
    <property type="project" value="TreeGrafter"/>
</dbReference>
<keyword evidence="3 6" id="KW-0812">Transmembrane</keyword>
<evidence type="ECO:0000256" key="6">
    <source>
        <dbReference type="SAM" id="Phobius"/>
    </source>
</evidence>
<dbReference type="InterPro" id="IPR058533">
    <property type="entry name" value="Cation_efflux_TM"/>
</dbReference>
<feature type="domain" description="Cation efflux protein transmembrane" evidence="7">
    <location>
        <begin position="71"/>
        <end position="277"/>
    </location>
</feature>
<dbReference type="GO" id="GO:0015341">
    <property type="term" value="F:zinc efflux antiporter activity"/>
    <property type="evidence" value="ECO:0007669"/>
    <property type="project" value="TreeGrafter"/>
</dbReference>
<evidence type="ECO:0000256" key="3">
    <source>
        <dbReference type="ARBA" id="ARBA00022692"/>
    </source>
</evidence>
<evidence type="ECO:0000313" key="8">
    <source>
        <dbReference type="EMBL" id="ACF49930.1"/>
    </source>
</evidence>
<evidence type="ECO:0000259" key="7">
    <source>
        <dbReference type="Pfam" id="PF01545"/>
    </source>
</evidence>
<dbReference type="EMBL" id="CP001111">
    <property type="protein sequence ID" value="ACF49930.1"/>
    <property type="molecule type" value="Genomic_DNA"/>
</dbReference>
<gene>
    <name evidence="8" type="ordered locus">Smal_0225</name>
</gene>
<dbReference type="Proteomes" id="UP000001867">
    <property type="component" value="Chromosome"/>
</dbReference>
<evidence type="ECO:0000256" key="4">
    <source>
        <dbReference type="ARBA" id="ARBA00022989"/>
    </source>
</evidence>
<accession>B4SSP8</accession>
<dbReference type="Gene3D" id="1.20.1510.10">
    <property type="entry name" value="Cation efflux protein transmembrane domain"/>
    <property type="match status" value="1"/>
</dbReference>
<dbReference type="GO" id="GO:0006882">
    <property type="term" value="P:intracellular zinc ion homeostasis"/>
    <property type="evidence" value="ECO:0007669"/>
    <property type="project" value="TreeGrafter"/>
</dbReference>
<reference evidence="8 9" key="1">
    <citation type="submission" date="2008-06" db="EMBL/GenBank/DDBJ databases">
        <title>Complete sequence of Stenotrophomonas maltophilia R551-3.</title>
        <authorList>
            <consortium name="US DOE Joint Genome Institute"/>
            <person name="Lucas S."/>
            <person name="Copeland A."/>
            <person name="Lapidus A."/>
            <person name="Glavina del Rio T."/>
            <person name="Dalin E."/>
            <person name="Tice H."/>
            <person name="Pitluck S."/>
            <person name="Chain P."/>
            <person name="Malfatti S."/>
            <person name="Shin M."/>
            <person name="Vergez L."/>
            <person name="Lang D."/>
            <person name="Schmutz J."/>
            <person name="Larimer F."/>
            <person name="Land M."/>
            <person name="Hauser L."/>
            <person name="Kyrpides N."/>
            <person name="Mikhailova N."/>
            <person name="Taghavi S."/>
            <person name="Monchy S."/>
            <person name="Newman L."/>
            <person name="Vangronsveld J."/>
            <person name="van der Lelie D."/>
            <person name="Richardson P."/>
        </authorList>
    </citation>
    <scope>NUCLEOTIDE SEQUENCE [LARGE SCALE GENOMIC DNA]</scope>
    <source>
        <strain evidence="8 9">R551-3</strain>
    </source>
</reference>
<dbReference type="SUPFAM" id="SSF161111">
    <property type="entry name" value="Cation efflux protein transmembrane domain-like"/>
    <property type="match status" value="1"/>
</dbReference>
<feature type="transmembrane region" description="Helical" evidence="6">
    <location>
        <begin position="177"/>
        <end position="200"/>
    </location>
</feature>
<feature type="transmembrane region" description="Helical" evidence="6">
    <location>
        <begin position="141"/>
        <end position="165"/>
    </location>
</feature>
<sequence length="370" mass="39466">MCGKGQGGVITAGGRRYVGGAQSTGSGPTGVERLAGEGSETQRSMAPLYNHSMAADHTHFFDPATEQGVLRLSIAGALLLAAAAVVFGLLANSSLIIFDGIYGLIDVVMTWLSLLVARLIALSTQTDALQSRLNQRFTMGFWHLEPIVLGVSGTLMIGAALYALVNAVDALMSGGRHIALGPAIIFAGLSLVAESALGWFVLRANRRIGSEFIALDAKNWVVAASMSACYMVAFLGGVLVQGTSWAWVGPYIDPAILAFVCVLVMIAPLGTVRRALAGILLVTPPELQAHVDAVARGIVAKHGFVEHRSYVAQVGRGEQIELFFVVPENDPPRPLVEWDQLRDEIGDALGEASPDRWLTIMFTTDREWTI</sequence>
<feature type="transmembrane region" description="Helical" evidence="6">
    <location>
        <begin position="69"/>
        <end position="90"/>
    </location>
</feature>
<organism evidence="8 9">
    <name type="scientific">Stenotrophomonas maltophilia (strain R551-3)</name>
    <dbReference type="NCBI Taxonomy" id="391008"/>
    <lineage>
        <taxon>Bacteria</taxon>
        <taxon>Pseudomonadati</taxon>
        <taxon>Pseudomonadota</taxon>
        <taxon>Gammaproteobacteria</taxon>
        <taxon>Lysobacterales</taxon>
        <taxon>Lysobacteraceae</taxon>
        <taxon>Stenotrophomonas</taxon>
        <taxon>Stenotrophomonas maltophilia group</taxon>
    </lineage>
</organism>
<evidence type="ECO:0000313" key="9">
    <source>
        <dbReference type="Proteomes" id="UP000001867"/>
    </source>
</evidence>
<protein>
    <submittedName>
        <fullName evidence="8">Cation diffusion facilitator family transporter</fullName>
    </submittedName>
</protein>
<feature type="transmembrane region" description="Helical" evidence="6">
    <location>
        <begin position="96"/>
        <end position="120"/>
    </location>
</feature>
<evidence type="ECO:0000256" key="5">
    <source>
        <dbReference type="ARBA" id="ARBA00023136"/>
    </source>
</evidence>
<dbReference type="KEGG" id="smt:Smal_0225"/>
<comment type="subcellular location">
    <subcellularLocation>
        <location evidence="1">Membrane</location>
        <topology evidence="1">Multi-pass membrane protein</topology>
    </subcellularLocation>
</comment>
<dbReference type="PANTHER" id="PTHR43840">
    <property type="entry name" value="MITOCHONDRIAL METAL TRANSPORTER 1-RELATED"/>
    <property type="match status" value="1"/>
</dbReference>
<keyword evidence="2" id="KW-0813">Transport</keyword>
<name>B4SSP8_STRM5</name>
<dbReference type="HOGENOM" id="CLU_056154_0_0_6"/>
<feature type="transmembrane region" description="Helical" evidence="6">
    <location>
        <begin position="251"/>
        <end position="272"/>
    </location>
</feature>
<dbReference type="eggNOG" id="COG3965">
    <property type="taxonomic scope" value="Bacteria"/>
</dbReference>
<dbReference type="InterPro" id="IPR050291">
    <property type="entry name" value="CDF_Transporter"/>
</dbReference>